<name>A7J8I9_PBCVF</name>
<dbReference type="GeneID" id="5470146"/>
<accession>A7J8I9</accession>
<gene>
    <name evidence="1" type="primary">n835L</name>
    <name evidence="1" type="ORF">FR483_n835L</name>
</gene>
<evidence type="ECO:0000313" key="2">
    <source>
        <dbReference type="Proteomes" id="UP000204095"/>
    </source>
</evidence>
<organismHost>
    <name type="scientific">Paramecium bursaria</name>
    <dbReference type="NCBI Taxonomy" id="74790"/>
</organismHost>
<dbReference type="KEGG" id="vg:5470146"/>
<proteinExistence type="predicted"/>
<protein>
    <submittedName>
        <fullName evidence="1">Uncharacterized protein n835L</fullName>
    </submittedName>
</protein>
<dbReference type="EMBL" id="DQ890022">
    <property type="protein sequence ID" value="ABT16120.1"/>
    <property type="molecule type" value="Genomic_DNA"/>
</dbReference>
<dbReference type="Proteomes" id="UP000204095">
    <property type="component" value="Segment"/>
</dbReference>
<organism evidence="1 2">
    <name type="scientific">Paramecium bursaria Chlorella virus FR483</name>
    <name type="common">PBCV-FR483</name>
    <dbReference type="NCBI Taxonomy" id="399781"/>
    <lineage>
        <taxon>Viruses</taxon>
        <taxon>Varidnaviria</taxon>
        <taxon>Bamfordvirae</taxon>
        <taxon>Nucleocytoviricota</taxon>
        <taxon>Megaviricetes</taxon>
        <taxon>Algavirales</taxon>
        <taxon>Phycodnaviridae</taxon>
        <taxon>Chlorovirus</taxon>
        <taxon>Chlorovirus conductrix</taxon>
        <taxon>Paramecium bursaria Chlorella virus A1</taxon>
    </lineage>
</organism>
<reference evidence="1 2" key="1">
    <citation type="journal article" date="2007" name="Virology">
        <title>Sequence and annotation of the 314-kb MT325 and the 321-kb FR483 viruses that infect Chlorella Pbi.</title>
        <authorList>
            <person name="Fitzgerald L.A."/>
            <person name="Graves M.V."/>
            <person name="Li X."/>
            <person name="Feldblyum T."/>
            <person name="Hartigan J."/>
            <person name="Van Etten J.L."/>
        </authorList>
    </citation>
    <scope>NUCLEOTIDE SEQUENCE [LARGE SCALE GENOMIC DNA]</scope>
    <source>
        <strain evidence="1 2">FR483</strain>
    </source>
</reference>
<sequence length="112" mass="12721">MITTSAWRRWPCVCCPGGLFETTSGLSSRWVPPASDPCCPSCWLATGEMRRRSWYLFCPRRIARSSRPWQCLSAANSRATCLVRYWCYACDCVSLNNFFLGYGNVASRGRSE</sequence>
<evidence type="ECO:0000313" key="1">
    <source>
        <dbReference type="EMBL" id="ABT16120.1"/>
    </source>
</evidence>
<dbReference type="RefSeq" id="YP_001426467.1">
    <property type="nucleotide sequence ID" value="NC_008603.1"/>
</dbReference>